<dbReference type="PANTHER" id="PTHR48018">
    <property type="entry name" value="OLFACTORY RECEPTOR"/>
    <property type="match status" value="1"/>
</dbReference>
<proteinExistence type="predicted"/>
<evidence type="ECO:0000256" key="4">
    <source>
        <dbReference type="ARBA" id="ARBA00023040"/>
    </source>
</evidence>
<feature type="transmembrane region" description="Helical" evidence="8">
    <location>
        <begin position="90"/>
        <end position="112"/>
    </location>
</feature>
<keyword evidence="3 8" id="KW-1133">Transmembrane helix</keyword>
<dbReference type="GO" id="GO:0004984">
    <property type="term" value="F:olfactory receptor activity"/>
    <property type="evidence" value="ECO:0007669"/>
    <property type="project" value="InterPro"/>
</dbReference>
<evidence type="ECO:0000313" key="9">
    <source>
        <dbReference type="Proteomes" id="UP001165780"/>
    </source>
</evidence>
<protein>
    <submittedName>
        <fullName evidence="10">Olfactory receptor 998-like isoform X2</fullName>
    </submittedName>
</protein>
<dbReference type="Proteomes" id="UP001165780">
    <property type="component" value="Unplaced"/>
</dbReference>
<gene>
    <name evidence="10" type="primary">LOC109261213</name>
</gene>
<evidence type="ECO:0000256" key="5">
    <source>
        <dbReference type="ARBA" id="ARBA00023136"/>
    </source>
</evidence>
<keyword evidence="9" id="KW-1185">Reference proteome</keyword>
<evidence type="ECO:0000313" key="10">
    <source>
        <dbReference type="RefSeq" id="XP_053755676.1"/>
    </source>
</evidence>
<accession>A0A9W2VAJ7</accession>
<dbReference type="Pfam" id="PF13853">
    <property type="entry name" value="7tm_4"/>
    <property type="match status" value="1"/>
</dbReference>
<dbReference type="InterPro" id="IPR000725">
    <property type="entry name" value="Olfact_rcpt"/>
</dbReference>
<reference evidence="10" key="1">
    <citation type="submission" date="2025-08" db="UniProtKB">
        <authorList>
            <consortium name="RefSeq"/>
        </authorList>
    </citation>
    <scope>IDENTIFICATION</scope>
    <source>
        <tissue evidence="10">Whole blood</tissue>
    </source>
</reference>
<keyword evidence="7" id="KW-0807">Transducer</keyword>
<sequence>MWFSGFFVVSECFFLTSMAHDWYLAIGILSALIMMVSHVCILVAIWKIQTAHGRQKALPTCSSHLVVVSILCGTLFFISVRPGSSPSLDINKVISLLYTVVMPMLNPLVYSLGNKEDD</sequence>
<dbReference type="AlphaFoldDB" id="A0A9W2VAJ7"/>
<evidence type="ECO:0000256" key="2">
    <source>
        <dbReference type="ARBA" id="ARBA00022692"/>
    </source>
</evidence>
<evidence type="ECO:0000256" key="7">
    <source>
        <dbReference type="ARBA" id="ARBA00023224"/>
    </source>
</evidence>
<dbReference type="Gene3D" id="1.20.1070.10">
    <property type="entry name" value="Rhodopsin 7-helix transmembrane proteins"/>
    <property type="match status" value="1"/>
</dbReference>
<evidence type="ECO:0000256" key="8">
    <source>
        <dbReference type="SAM" id="Phobius"/>
    </source>
</evidence>
<dbReference type="SUPFAM" id="SSF81321">
    <property type="entry name" value="Family A G protein-coupled receptor-like"/>
    <property type="match status" value="1"/>
</dbReference>
<comment type="subcellular location">
    <subcellularLocation>
        <location evidence="1">Membrane</location>
        <topology evidence="1">Multi-pass membrane protein</topology>
    </subcellularLocation>
</comment>
<evidence type="ECO:0000256" key="6">
    <source>
        <dbReference type="ARBA" id="ARBA00023170"/>
    </source>
</evidence>
<feature type="transmembrane region" description="Helical" evidence="8">
    <location>
        <begin position="22"/>
        <end position="45"/>
    </location>
</feature>
<organism evidence="9 10">
    <name type="scientific">Panthera pardus</name>
    <name type="common">Leopard</name>
    <name type="synonym">Felis pardus</name>
    <dbReference type="NCBI Taxonomy" id="9691"/>
    <lineage>
        <taxon>Eukaryota</taxon>
        <taxon>Metazoa</taxon>
        <taxon>Chordata</taxon>
        <taxon>Craniata</taxon>
        <taxon>Vertebrata</taxon>
        <taxon>Euteleostomi</taxon>
        <taxon>Mammalia</taxon>
        <taxon>Eutheria</taxon>
        <taxon>Laurasiatheria</taxon>
        <taxon>Carnivora</taxon>
        <taxon>Feliformia</taxon>
        <taxon>Felidae</taxon>
        <taxon>Pantherinae</taxon>
        <taxon>Panthera</taxon>
    </lineage>
</organism>
<dbReference type="GeneID" id="109261213"/>
<dbReference type="PRINTS" id="PR00245">
    <property type="entry name" value="OLFACTORYR"/>
</dbReference>
<feature type="transmembrane region" description="Helical" evidence="8">
    <location>
        <begin position="57"/>
        <end position="78"/>
    </location>
</feature>
<dbReference type="RefSeq" id="XP_053755676.1">
    <property type="nucleotide sequence ID" value="XM_053899701.1"/>
</dbReference>
<keyword evidence="5 8" id="KW-0472">Membrane</keyword>
<evidence type="ECO:0000256" key="3">
    <source>
        <dbReference type="ARBA" id="ARBA00022989"/>
    </source>
</evidence>
<keyword evidence="2 8" id="KW-0812">Transmembrane</keyword>
<keyword evidence="6" id="KW-0675">Receptor</keyword>
<dbReference type="GO" id="GO:0016020">
    <property type="term" value="C:membrane"/>
    <property type="evidence" value="ECO:0007669"/>
    <property type="project" value="UniProtKB-SubCell"/>
</dbReference>
<keyword evidence="4" id="KW-0297">G-protein coupled receptor</keyword>
<dbReference type="GO" id="GO:0004930">
    <property type="term" value="F:G protein-coupled receptor activity"/>
    <property type="evidence" value="ECO:0007669"/>
    <property type="project" value="UniProtKB-KW"/>
</dbReference>
<name>A0A9W2VAJ7_PANPR</name>
<evidence type="ECO:0000256" key="1">
    <source>
        <dbReference type="ARBA" id="ARBA00004141"/>
    </source>
</evidence>